<evidence type="ECO:0000256" key="1">
    <source>
        <dbReference type="SAM" id="MobiDB-lite"/>
    </source>
</evidence>
<feature type="region of interest" description="Disordered" evidence="1">
    <location>
        <begin position="30"/>
        <end position="59"/>
    </location>
</feature>
<evidence type="ECO:0000313" key="4">
    <source>
        <dbReference type="EMBL" id="GGC98748.1"/>
    </source>
</evidence>
<gene>
    <name evidence="4" type="ORF">GCM10007418_17570</name>
</gene>
<dbReference type="RefSeq" id="WP_150278482.1">
    <property type="nucleotide sequence ID" value="NZ_BMFF01000003.1"/>
</dbReference>
<dbReference type="Proteomes" id="UP000638188">
    <property type="component" value="Unassembled WGS sequence"/>
</dbReference>
<name>A0ABQ1PKD4_9GAMM</name>
<dbReference type="Pfam" id="PF13767">
    <property type="entry name" value="DUF4168"/>
    <property type="match status" value="1"/>
</dbReference>
<feature type="compositionally biased region" description="Low complexity" evidence="1">
    <location>
        <begin position="30"/>
        <end position="48"/>
    </location>
</feature>
<protein>
    <recommendedName>
        <fullName evidence="3">DUF4168 domain-containing protein</fullName>
    </recommendedName>
</protein>
<dbReference type="EMBL" id="BMFF01000003">
    <property type="protein sequence ID" value="GGC98748.1"/>
    <property type="molecule type" value="Genomic_DNA"/>
</dbReference>
<organism evidence="4 5">
    <name type="scientific">Halopseudomonas salina</name>
    <dbReference type="NCBI Taxonomy" id="1323744"/>
    <lineage>
        <taxon>Bacteria</taxon>
        <taxon>Pseudomonadati</taxon>
        <taxon>Pseudomonadota</taxon>
        <taxon>Gammaproteobacteria</taxon>
        <taxon>Pseudomonadales</taxon>
        <taxon>Pseudomonadaceae</taxon>
        <taxon>Halopseudomonas</taxon>
    </lineage>
</organism>
<accession>A0ABQ1PKD4</accession>
<comment type="caution">
    <text evidence="4">The sequence shown here is derived from an EMBL/GenBank/DDBJ whole genome shotgun (WGS) entry which is preliminary data.</text>
</comment>
<evidence type="ECO:0000313" key="5">
    <source>
        <dbReference type="Proteomes" id="UP000638188"/>
    </source>
</evidence>
<sequence length="141" mass="15228">MNNLKTLAAAICLTAFGAAAPSVMAQATGAQQGQPAQQNQTQQGMASQPGMAGQQAATEISDADLEKFVEASDKVFEIRDEFTEKLNGVDDPQQAQSLQMEAQEEMMEAVTDTGIEVPVYNEIATRLQTDTDLQERAQQFN</sequence>
<dbReference type="InterPro" id="IPR025433">
    <property type="entry name" value="DUF4168"/>
</dbReference>
<keyword evidence="5" id="KW-1185">Reference proteome</keyword>
<feature type="signal peptide" evidence="2">
    <location>
        <begin position="1"/>
        <end position="25"/>
    </location>
</feature>
<reference evidence="5" key="1">
    <citation type="journal article" date="2019" name="Int. J. Syst. Evol. Microbiol.">
        <title>The Global Catalogue of Microorganisms (GCM) 10K type strain sequencing project: providing services to taxonomists for standard genome sequencing and annotation.</title>
        <authorList>
            <consortium name="The Broad Institute Genomics Platform"/>
            <consortium name="The Broad Institute Genome Sequencing Center for Infectious Disease"/>
            <person name="Wu L."/>
            <person name="Ma J."/>
        </authorList>
    </citation>
    <scope>NUCLEOTIDE SEQUENCE [LARGE SCALE GENOMIC DNA]</scope>
    <source>
        <strain evidence="5">CGMCC 1.12482</strain>
    </source>
</reference>
<proteinExistence type="predicted"/>
<evidence type="ECO:0000259" key="3">
    <source>
        <dbReference type="Pfam" id="PF13767"/>
    </source>
</evidence>
<feature type="domain" description="DUF4168" evidence="3">
    <location>
        <begin position="61"/>
        <end position="136"/>
    </location>
</feature>
<feature type="chain" id="PRO_5046927627" description="DUF4168 domain-containing protein" evidence="2">
    <location>
        <begin position="26"/>
        <end position="141"/>
    </location>
</feature>
<evidence type="ECO:0000256" key="2">
    <source>
        <dbReference type="SAM" id="SignalP"/>
    </source>
</evidence>
<keyword evidence="2" id="KW-0732">Signal</keyword>